<evidence type="ECO:0000256" key="1">
    <source>
        <dbReference type="SAM" id="MobiDB-lite"/>
    </source>
</evidence>
<dbReference type="AlphaFoldDB" id="A0A6A6RMJ7"/>
<dbReference type="GO" id="GO:0008168">
    <property type="term" value="F:methyltransferase activity"/>
    <property type="evidence" value="ECO:0007669"/>
    <property type="project" value="UniProtKB-KW"/>
</dbReference>
<reference evidence="3" key="1">
    <citation type="journal article" date="2020" name="Stud. Mycol.">
        <title>101 Dothideomycetes genomes: a test case for predicting lifestyles and emergence of pathogens.</title>
        <authorList>
            <person name="Haridas S."/>
            <person name="Albert R."/>
            <person name="Binder M."/>
            <person name="Bloem J."/>
            <person name="Labutti K."/>
            <person name="Salamov A."/>
            <person name="Andreopoulos B."/>
            <person name="Baker S."/>
            <person name="Barry K."/>
            <person name="Bills G."/>
            <person name="Bluhm B."/>
            <person name="Cannon C."/>
            <person name="Castanera R."/>
            <person name="Culley D."/>
            <person name="Daum C."/>
            <person name="Ezra D."/>
            <person name="Gonzalez J."/>
            <person name="Henrissat B."/>
            <person name="Kuo A."/>
            <person name="Liang C."/>
            <person name="Lipzen A."/>
            <person name="Lutzoni F."/>
            <person name="Magnuson J."/>
            <person name="Mondo S."/>
            <person name="Nolan M."/>
            <person name="Ohm R."/>
            <person name="Pangilinan J."/>
            <person name="Park H.-J."/>
            <person name="Ramirez L."/>
            <person name="Alfaro M."/>
            <person name="Sun H."/>
            <person name="Tritt A."/>
            <person name="Yoshinaga Y."/>
            <person name="Zwiers L.-H."/>
            <person name="Turgeon B."/>
            <person name="Goodwin S."/>
            <person name="Spatafora J."/>
            <person name="Crous P."/>
            <person name="Grigoriev I."/>
        </authorList>
    </citation>
    <scope>NUCLEOTIDE SEQUENCE</scope>
    <source>
        <strain evidence="3">CBS 473.64</strain>
    </source>
</reference>
<sequence>MSSAQPTTYTQGHDKSVTANHARRTAEQSGSFVLPHLKPTFKILDIGSGPGTITFGFAKYVPQGSVTGIDLSDEVIAQAEELLSQQDPKPKNVTFKKGNVLEGLPFKDGEFDVIYTSQVLIHIHDPVTALKEMKRVCKPVTGIVCSKEGDWPLRYVPYTRGLQLFHYWFYQMIHGKAPEEIRHPDQAPFAPGHRGGSLLHVWAREAGFDPKRIEKGASVQVYATEEQRGFYAEGMVKRIVDGGHGEKFKSLGATEEEVQEIVKGWREWGENVDGWTATVDCEVICHN</sequence>
<gene>
    <name evidence="3" type="ORF">P280DRAFT_473033</name>
</gene>
<proteinExistence type="predicted"/>
<accession>A0A6A6RMJ7</accession>
<dbReference type="InterPro" id="IPR025714">
    <property type="entry name" value="Methyltranfer_dom"/>
</dbReference>
<dbReference type="OrthoDB" id="10017101at2759"/>
<dbReference type="InterPro" id="IPR029063">
    <property type="entry name" value="SAM-dependent_MTases_sf"/>
</dbReference>
<evidence type="ECO:0000259" key="2">
    <source>
        <dbReference type="Pfam" id="PF13847"/>
    </source>
</evidence>
<keyword evidence="3" id="KW-0808">Transferase</keyword>
<evidence type="ECO:0000313" key="4">
    <source>
        <dbReference type="Proteomes" id="UP000799753"/>
    </source>
</evidence>
<feature type="region of interest" description="Disordered" evidence="1">
    <location>
        <begin position="1"/>
        <end position="24"/>
    </location>
</feature>
<dbReference type="PANTHER" id="PTHR43591">
    <property type="entry name" value="METHYLTRANSFERASE"/>
    <property type="match status" value="1"/>
</dbReference>
<dbReference type="EMBL" id="MU006798">
    <property type="protein sequence ID" value="KAF2636486.1"/>
    <property type="molecule type" value="Genomic_DNA"/>
</dbReference>
<keyword evidence="3" id="KW-0489">Methyltransferase</keyword>
<dbReference type="SUPFAM" id="SSF53335">
    <property type="entry name" value="S-adenosyl-L-methionine-dependent methyltransferases"/>
    <property type="match status" value="1"/>
</dbReference>
<dbReference type="Pfam" id="PF13847">
    <property type="entry name" value="Methyltransf_31"/>
    <property type="match status" value="1"/>
</dbReference>
<dbReference type="Gene3D" id="3.40.50.150">
    <property type="entry name" value="Vaccinia Virus protein VP39"/>
    <property type="match status" value="1"/>
</dbReference>
<dbReference type="GO" id="GO:0032259">
    <property type="term" value="P:methylation"/>
    <property type="evidence" value="ECO:0007669"/>
    <property type="project" value="UniProtKB-KW"/>
</dbReference>
<dbReference type="CDD" id="cd02440">
    <property type="entry name" value="AdoMet_MTases"/>
    <property type="match status" value="1"/>
</dbReference>
<dbReference type="PANTHER" id="PTHR43591:SF24">
    <property type="entry name" value="2-METHOXY-6-POLYPRENYL-1,4-BENZOQUINOL METHYLASE, MITOCHONDRIAL"/>
    <property type="match status" value="1"/>
</dbReference>
<organism evidence="3 4">
    <name type="scientific">Massarina eburnea CBS 473.64</name>
    <dbReference type="NCBI Taxonomy" id="1395130"/>
    <lineage>
        <taxon>Eukaryota</taxon>
        <taxon>Fungi</taxon>
        <taxon>Dikarya</taxon>
        <taxon>Ascomycota</taxon>
        <taxon>Pezizomycotina</taxon>
        <taxon>Dothideomycetes</taxon>
        <taxon>Pleosporomycetidae</taxon>
        <taxon>Pleosporales</taxon>
        <taxon>Massarineae</taxon>
        <taxon>Massarinaceae</taxon>
        <taxon>Massarina</taxon>
    </lineage>
</organism>
<dbReference type="Proteomes" id="UP000799753">
    <property type="component" value="Unassembled WGS sequence"/>
</dbReference>
<name>A0A6A6RMJ7_9PLEO</name>
<feature type="domain" description="Methyltransferase" evidence="2">
    <location>
        <begin position="40"/>
        <end position="146"/>
    </location>
</feature>
<evidence type="ECO:0000313" key="3">
    <source>
        <dbReference type="EMBL" id="KAF2636486.1"/>
    </source>
</evidence>
<feature type="compositionally biased region" description="Polar residues" evidence="1">
    <location>
        <begin position="1"/>
        <end position="11"/>
    </location>
</feature>
<keyword evidence="4" id="KW-1185">Reference proteome</keyword>
<protein>
    <submittedName>
        <fullName evidence="3">S-adenosyl-L-methionine-dependent methyltransferase</fullName>
    </submittedName>
</protein>